<proteinExistence type="predicted"/>
<feature type="region of interest" description="Disordered" evidence="1">
    <location>
        <begin position="61"/>
        <end position="197"/>
    </location>
</feature>
<feature type="compositionally biased region" description="Acidic residues" evidence="1">
    <location>
        <begin position="121"/>
        <end position="132"/>
    </location>
</feature>
<dbReference type="InParanoid" id="W4JTH4"/>
<feature type="compositionally biased region" description="Basic and acidic residues" evidence="1">
    <location>
        <begin position="133"/>
        <end position="157"/>
    </location>
</feature>
<gene>
    <name evidence="2" type="ORF">HETIRDRAFT_442140</name>
</gene>
<evidence type="ECO:0000313" key="3">
    <source>
        <dbReference type="Proteomes" id="UP000030671"/>
    </source>
</evidence>
<feature type="compositionally biased region" description="Acidic residues" evidence="1">
    <location>
        <begin position="63"/>
        <end position="78"/>
    </location>
</feature>
<dbReference type="RefSeq" id="XP_009551719.1">
    <property type="nucleotide sequence ID" value="XM_009553424.1"/>
</dbReference>
<organism evidence="2 3">
    <name type="scientific">Heterobasidion irregulare (strain TC 32-1)</name>
    <dbReference type="NCBI Taxonomy" id="747525"/>
    <lineage>
        <taxon>Eukaryota</taxon>
        <taxon>Fungi</taxon>
        <taxon>Dikarya</taxon>
        <taxon>Basidiomycota</taxon>
        <taxon>Agaricomycotina</taxon>
        <taxon>Agaricomycetes</taxon>
        <taxon>Russulales</taxon>
        <taxon>Bondarzewiaceae</taxon>
        <taxon>Heterobasidion</taxon>
        <taxon>Heterobasidion annosum species complex</taxon>
    </lineage>
</organism>
<dbReference type="GeneID" id="20675417"/>
<dbReference type="EMBL" id="KI925464">
    <property type="protein sequence ID" value="ETW76852.1"/>
    <property type="molecule type" value="Genomic_DNA"/>
</dbReference>
<reference evidence="2 3" key="1">
    <citation type="journal article" date="2012" name="New Phytol.">
        <title>Insight into trade-off between wood decay and parasitism from the genome of a fungal forest pathogen.</title>
        <authorList>
            <person name="Olson A."/>
            <person name="Aerts A."/>
            <person name="Asiegbu F."/>
            <person name="Belbahri L."/>
            <person name="Bouzid O."/>
            <person name="Broberg A."/>
            <person name="Canback B."/>
            <person name="Coutinho P.M."/>
            <person name="Cullen D."/>
            <person name="Dalman K."/>
            <person name="Deflorio G."/>
            <person name="van Diepen L.T."/>
            <person name="Dunand C."/>
            <person name="Duplessis S."/>
            <person name="Durling M."/>
            <person name="Gonthier P."/>
            <person name="Grimwood J."/>
            <person name="Fossdal C.G."/>
            <person name="Hansson D."/>
            <person name="Henrissat B."/>
            <person name="Hietala A."/>
            <person name="Himmelstrand K."/>
            <person name="Hoffmeister D."/>
            <person name="Hogberg N."/>
            <person name="James T.Y."/>
            <person name="Karlsson M."/>
            <person name="Kohler A."/>
            <person name="Kues U."/>
            <person name="Lee Y.H."/>
            <person name="Lin Y.C."/>
            <person name="Lind M."/>
            <person name="Lindquist E."/>
            <person name="Lombard V."/>
            <person name="Lucas S."/>
            <person name="Lunden K."/>
            <person name="Morin E."/>
            <person name="Murat C."/>
            <person name="Park J."/>
            <person name="Raffaello T."/>
            <person name="Rouze P."/>
            <person name="Salamov A."/>
            <person name="Schmutz J."/>
            <person name="Solheim H."/>
            <person name="Stahlberg J."/>
            <person name="Velez H."/>
            <person name="de Vries R.P."/>
            <person name="Wiebenga A."/>
            <person name="Woodward S."/>
            <person name="Yakovlev I."/>
            <person name="Garbelotto M."/>
            <person name="Martin F."/>
            <person name="Grigoriev I.V."/>
            <person name="Stenlid J."/>
        </authorList>
    </citation>
    <scope>NUCLEOTIDE SEQUENCE [LARGE SCALE GENOMIC DNA]</scope>
    <source>
        <strain evidence="2 3">TC 32-1</strain>
    </source>
</reference>
<feature type="compositionally biased region" description="Acidic residues" evidence="1">
    <location>
        <begin position="158"/>
        <end position="185"/>
    </location>
</feature>
<evidence type="ECO:0000313" key="2">
    <source>
        <dbReference type="EMBL" id="ETW76852.1"/>
    </source>
</evidence>
<dbReference type="AlphaFoldDB" id="W4JTH4"/>
<accession>W4JTH4</accession>
<name>W4JTH4_HETIT</name>
<evidence type="ECO:0000256" key="1">
    <source>
        <dbReference type="SAM" id="MobiDB-lite"/>
    </source>
</evidence>
<dbReference type="KEGG" id="hir:HETIRDRAFT_442140"/>
<protein>
    <submittedName>
        <fullName evidence="2">Uncharacterized protein</fullName>
    </submittedName>
</protein>
<feature type="compositionally biased region" description="Basic and acidic residues" evidence="1">
    <location>
        <begin position="188"/>
        <end position="197"/>
    </location>
</feature>
<sequence>MTGVERPNSLGADSESPILSNFKAALALFALQRHAFMMLTLWEGVAIPASIMDFIAASRWSGEEADDAHEEDEDDDDGHDSYGDEDHSDDDDDDKSNNNSHTDDNDNVDGSAVPSDNINECSEDETDDDVNNDEGRGKRASDKHTQQSKDIWSRDRGGEDEDNESNGDVDKDDGDDGLEDNDNADGDGVSHDETCVDEGIRVGLLASVSRREQMQTTIPDWLNQVALEH</sequence>
<dbReference type="HOGENOM" id="CLU_1209969_0_0_1"/>
<keyword evidence="3" id="KW-1185">Reference proteome</keyword>
<dbReference type="Proteomes" id="UP000030671">
    <property type="component" value="Unassembled WGS sequence"/>
</dbReference>